<dbReference type="CDD" id="cd02022">
    <property type="entry name" value="DPCK"/>
    <property type="match status" value="1"/>
</dbReference>
<evidence type="ECO:0008006" key="5">
    <source>
        <dbReference type="Google" id="ProtNLM"/>
    </source>
</evidence>
<dbReference type="Proteomes" id="UP001205105">
    <property type="component" value="Unassembled WGS sequence"/>
</dbReference>
<gene>
    <name evidence="3" type="ORF">COHA_002360</name>
</gene>
<dbReference type="PROSITE" id="PS51219">
    <property type="entry name" value="DPCK"/>
    <property type="match status" value="1"/>
</dbReference>
<sequence>MVFILGLTGGMAMGKSTVSQWLRELGVPVLDSDQVVHDLYNGGAAVAPVEAAFPGVAVNGAISRPELSKRVVSNPEALKQLEAIVHPLVTAYKVRWLRQQAAARQTLVVLDIPLLFETGAESMCDAVAVVSCPAEAQRARALARPGMTEAKLDGLLARQVPDAEKRRRADFVIDTGVALEETKQHVASMVEGLRGRQGSKYAALAAAAAASGER</sequence>
<organism evidence="3 4">
    <name type="scientific">Chlorella ohadii</name>
    <dbReference type="NCBI Taxonomy" id="2649997"/>
    <lineage>
        <taxon>Eukaryota</taxon>
        <taxon>Viridiplantae</taxon>
        <taxon>Chlorophyta</taxon>
        <taxon>core chlorophytes</taxon>
        <taxon>Trebouxiophyceae</taxon>
        <taxon>Chlorellales</taxon>
        <taxon>Chlorellaceae</taxon>
        <taxon>Chlorella clade</taxon>
        <taxon>Chlorella</taxon>
    </lineage>
</organism>
<accession>A0AAD5DXJ1</accession>
<dbReference type="AlphaFoldDB" id="A0AAD5DXJ1"/>
<dbReference type="HAMAP" id="MF_00376">
    <property type="entry name" value="Dephospho_CoA_kinase"/>
    <property type="match status" value="1"/>
</dbReference>
<dbReference type="GO" id="GO:0015937">
    <property type="term" value="P:coenzyme A biosynthetic process"/>
    <property type="evidence" value="ECO:0007669"/>
    <property type="project" value="InterPro"/>
</dbReference>
<evidence type="ECO:0000256" key="2">
    <source>
        <dbReference type="ARBA" id="ARBA00022840"/>
    </source>
</evidence>
<dbReference type="Pfam" id="PF01121">
    <property type="entry name" value="CoaE"/>
    <property type="match status" value="1"/>
</dbReference>
<keyword evidence="4" id="KW-1185">Reference proteome</keyword>
<dbReference type="PANTHER" id="PTHR10695:SF46">
    <property type="entry name" value="BIFUNCTIONAL COENZYME A SYNTHASE-RELATED"/>
    <property type="match status" value="1"/>
</dbReference>
<keyword evidence="2" id="KW-0067">ATP-binding</keyword>
<proteinExistence type="inferred from homology"/>
<reference evidence="3" key="1">
    <citation type="submission" date="2020-11" db="EMBL/GenBank/DDBJ databases">
        <title>Chlorella ohadii genome sequencing and assembly.</title>
        <authorList>
            <person name="Murik O."/>
            <person name="Treves H."/>
            <person name="Kedem I."/>
            <person name="Shotland Y."/>
            <person name="Kaplan A."/>
        </authorList>
    </citation>
    <scope>NUCLEOTIDE SEQUENCE</scope>
    <source>
        <strain evidence="3">1</strain>
    </source>
</reference>
<keyword evidence="1" id="KW-0547">Nucleotide-binding</keyword>
<dbReference type="SUPFAM" id="SSF52540">
    <property type="entry name" value="P-loop containing nucleoside triphosphate hydrolases"/>
    <property type="match status" value="1"/>
</dbReference>
<dbReference type="EMBL" id="JADXDR010000034">
    <property type="protein sequence ID" value="KAI7844020.1"/>
    <property type="molecule type" value="Genomic_DNA"/>
</dbReference>
<name>A0AAD5DXJ1_9CHLO</name>
<dbReference type="GO" id="GO:0005524">
    <property type="term" value="F:ATP binding"/>
    <property type="evidence" value="ECO:0007669"/>
    <property type="project" value="UniProtKB-KW"/>
</dbReference>
<evidence type="ECO:0000256" key="1">
    <source>
        <dbReference type="ARBA" id="ARBA00022741"/>
    </source>
</evidence>
<dbReference type="InterPro" id="IPR027417">
    <property type="entry name" value="P-loop_NTPase"/>
</dbReference>
<dbReference type="GO" id="GO:0004140">
    <property type="term" value="F:dephospho-CoA kinase activity"/>
    <property type="evidence" value="ECO:0007669"/>
    <property type="project" value="InterPro"/>
</dbReference>
<protein>
    <recommendedName>
        <fullName evidence="5">Dephospho-CoA kinase</fullName>
    </recommendedName>
</protein>
<dbReference type="InterPro" id="IPR001977">
    <property type="entry name" value="Depp_CoAkinase"/>
</dbReference>
<dbReference type="Gene3D" id="3.40.50.300">
    <property type="entry name" value="P-loop containing nucleotide triphosphate hydrolases"/>
    <property type="match status" value="1"/>
</dbReference>
<dbReference type="PANTHER" id="PTHR10695">
    <property type="entry name" value="DEPHOSPHO-COA KINASE-RELATED"/>
    <property type="match status" value="1"/>
</dbReference>
<dbReference type="NCBIfam" id="TIGR00152">
    <property type="entry name" value="dephospho-CoA kinase"/>
    <property type="match status" value="1"/>
</dbReference>
<evidence type="ECO:0000313" key="4">
    <source>
        <dbReference type="Proteomes" id="UP001205105"/>
    </source>
</evidence>
<comment type="caution">
    <text evidence="3">The sequence shown here is derived from an EMBL/GenBank/DDBJ whole genome shotgun (WGS) entry which is preliminary data.</text>
</comment>
<evidence type="ECO:0000313" key="3">
    <source>
        <dbReference type="EMBL" id="KAI7844020.1"/>
    </source>
</evidence>